<gene>
    <name evidence="8" type="ORF">AC626_17300</name>
</gene>
<dbReference type="InterPro" id="IPR048372">
    <property type="entry name" value="ZapC_C"/>
</dbReference>
<comment type="subcellular location">
    <subcellularLocation>
        <location evidence="5">Cytoplasm</location>
    </subcellularLocation>
</comment>
<dbReference type="InterPro" id="IPR009809">
    <property type="entry name" value="ZapC"/>
</dbReference>
<dbReference type="GO" id="GO:0005737">
    <property type="term" value="C:cytoplasm"/>
    <property type="evidence" value="ECO:0007669"/>
    <property type="project" value="UniProtKB-SubCell"/>
</dbReference>
<keyword evidence="2 5" id="KW-0132">Cell division</keyword>
<dbReference type="PATRIC" id="fig|43658.6.peg.2400"/>
<evidence type="ECO:0000256" key="2">
    <source>
        <dbReference type="ARBA" id="ARBA00022618"/>
    </source>
</evidence>
<dbReference type="Pfam" id="PF07126">
    <property type="entry name" value="ZapC_C"/>
    <property type="match status" value="1"/>
</dbReference>
<evidence type="ECO:0000256" key="3">
    <source>
        <dbReference type="ARBA" id="ARBA00023210"/>
    </source>
</evidence>
<feature type="domain" description="Cell-division protein ZapC C-terminal" evidence="6">
    <location>
        <begin position="90"/>
        <end position="166"/>
    </location>
</feature>
<keyword evidence="4 5" id="KW-0131">Cell cycle</keyword>
<dbReference type="AlphaFoldDB" id="A0A0L0ER60"/>
<accession>A0A0L0ER60</accession>
<comment type="function">
    <text evidence="5">Contributes to the efficiency of the cell division process by stabilizing the polymeric form of the cell division protein FtsZ. Acts by promoting interactions between FtsZ protofilaments and suppressing the GTPase activity of FtsZ.</text>
</comment>
<name>A0A0L0ER60_9GAMM</name>
<evidence type="ECO:0000313" key="8">
    <source>
        <dbReference type="EMBL" id="KNC66383.1"/>
    </source>
</evidence>
<evidence type="ECO:0000256" key="1">
    <source>
        <dbReference type="ARBA" id="ARBA00022490"/>
    </source>
</evidence>
<keyword evidence="3 5" id="KW-0717">Septation</keyword>
<dbReference type="EMBL" id="LFZX01000156">
    <property type="protein sequence ID" value="KNC66383.1"/>
    <property type="molecule type" value="Genomic_DNA"/>
</dbReference>
<evidence type="ECO:0000313" key="9">
    <source>
        <dbReference type="Proteomes" id="UP000036850"/>
    </source>
</evidence>
<dbReference type="PIRSF" id="PIRSF010252">
    <property type="entry name" value="ZapC"/>
    <property type="match status" value="1"/>
</dbReference>
<reference evidence="9" key="1">
    <citation type="submission" date="2015-07" db="EMBL/GenBank/DDBJ databases">
        <title>Draft genome sequence of a Pseudoalteromonas rubra strain, OCN096, isolated from Kaneohe Bay, Oahu, Hawaii.</title>
        <authorList>
            <person name="Beurmann S."/>
            <person name="Ushijima B."/>
            <person name="Belcaid M."/>
            <person name="Callahan S.M."/>
            <person name="Aeby G.S."/>
        </authorList>
    </citation>
    <scope>NUCLEOTIDE SEQUENCE [LARGE SCALE GENOMIC DNA]</scope>
    <source>
        <strain evidence="9">OCN096</strain>
    </source>
</reference>
<dbReference type="Proteomes" id="UP000036850">
    <property type="component" value="Unassembled WGS sequence"/>
</dbReference>
<evidence type="ECO:0000256" key="5">
    <source>
        <dbReference type="PIRNR" id="PIRNR010252"/>
    </source>
</evidence>
<sequence>MLQASKEWRWIRCSHRNRLLVDLGEDLQLCTPFRLRQLTEDSLHSVDLSVDEAAFYRNVYDYLLGFKVWSEPQCCQIALNATAAKFHLLPVQAKSWFFNCYNGGQPLCEAVVTLQSRCQSGEFLIVDHNQETSMCINLTQGFMLDENIELEQFQAIKVLNDRVHPLIQAHKLTQTA</sequence>
<protein>
    <recommendedName>
        <fullName evidence="5">Cell division protein ZapC</fullName>
    </recommendedName>
</protein>
<evidence type="ECO:0000256" key="4">
    <source>
        <dbReference type="ARBA" id="ARBA00023306"/>
    </source>
</evidence>
<dbReference type="GO" id="GO:0000917">
    <property type="term" value="P:division septum assembly"/>
    <property type="evidence" value="ECO:0007669"/>
    <property type="project" value="UniProtKB-KW"/>
</dbReference>
<organism evidence="8 9">
    <name type="scientific">Pseudoalteromonas rubra</name>
    <dbReference type="NCBI Taxonomy" id="43658"/>
    <lineage>
        <taxon>Bacteria</taxon>
        <taxon>Pseudomonadati</taxon>
        <taxon>Pseudomonadota</taxon>
        <taxon>Gammaproteobacteria</taxon>
        <taxon>Alteromonadales</taxon>
        <taxon>Pseudoalteromonadaceae</taxon>
        <taxon>Pseudoalteromonas</taxon>
    </lineage>
</organism>
<evidence type="ECO:0000259" key="6">
    <source>
        <dbReference type="Pfam" id="PF07126"/>
    </source>
</evidence>
<evidence type="ECO:0000259" key="7">
    <source>
        <dbReference type="Pfam" id="PF21083"/>
    </source>
</evidence>
<keyword evidence="1 5" id="KW-0963">Cytoplasm</keyword>
<dbReference type="InterPro" id="IPR048373">
    <property type="entry name" value="ZapC_N"/>
</dbReference>
<dbReference type="OrthoDB" id="5765005at2"/>
<feature type="domain" description="Cell-division protein ZapC N-terminal" evidence="7">
    <location>
        <begin position="1"/>
        <end position="87"/>
    </location>
</feature>
<dbReference type="Pfam" id="PF21083">
    <property type="entry name" value="ZapC_N"/>
    <property type="match status" value="1"/>
</dbReference>
<comment type="similarity">
    <text evidence="5">Belongs to the ZapC family.</text>
</comment>
<comment type="caution">
    <text evidence="8">The sequence shown here is derived from an EMBL/GenBank/DDBJ whole genome shotgun (WGS) entry which is preliminary data.</text>
</comment>
<proteinExistence type="inferred from homology"/>